<feature type="transmembrane region" description="Helical" evidence="6">
    <location>
        <begin position="446"/>
        <end position="468"/>
    </location>
</feature>
<dbReference type="PANTHER" id="PTHR23502">
    <property type="entry name" value="MAJOR FACILITATOR SUPERFAMILY"/>
    <property type="match status" value="1"/>
</dbReference>
<feature type="transmembrane region" description="Helical" evidence="6">
    <location>
        <begin position="222"/>
        <end position="242"/>
    </location>
</feature>
<feature type="transmembrane region" description="Helical" evidence="6">
    <location>
        <begin position="106"/>
        <end position="122"/>
    </location>
</feature>
<reference evidence="10" key="3">
    <citation type="submission" date="2025-04" db="UniProtKB">
        <authorList>
            <consortium name="RefSeq"/>
        </authorList>
    </citation>
    <scope>IDENTIFICATION</scope>
    <source>
        <strain evidence="10">CBS 304.34</strain>
    </source>
</reference>
<dbReference type="PROSITE" id="PS50850">
    <property type="entry name" value="MFS"/>
    <property type="match status" value="1"/>
</dbReference>
<reference evidence="8 10" key="1">
    <citation type="journal article" date="2020" name="Stud. Mycol.">
        <title>101 Dothideomycetes genomes: a test case for predicting lifestyles and emergence of pathogens.</title>
        <authorList>
            <person name="Haridas S."/>
            <person name="Albert R."/>
            <person name="Binder M."/>
            <person name="Bloem J."/>
            <person name="Labutti K."/>
            <person name="Salamov A."/>
            <person name="Andreopoulos B."/>
            <person name="Baker S."/>
            <person name="Barry K."/>
            <person name="Bills G."/>
            <person name="Bluhm B."/>
            <person name="Cannon C."/>
            <person name="Castanera R."/>
            <person name="Culley D."/>
            <person name="Daum C."/>
            <person name="Ezra D."/>
            <person name="Gonzalez J."/>
            <person name="Henrissat B."/>
            <person name="Kuo A."/>
            <person name="Liang C."/>
            <person name="Lipzen A."/>
            <person name="Lutzoni F."/>
            <person name="Magnuson J."/>
            <person name="Mondo S."/>
            <person name="Nolan M."/>
            <person name="Ohm R."/>
            <person name="Pangilinan J."/>
            <person name="Park H.-J."/>
            <person name="Ramirez L."/>
            <person name="Alfaro M."/>
            <person name="Sun H."/>
            <person name="Tritt A."/>
            <person name="Yoshinaga Y."/>
            <person name="Zwiers L.-H."/>
            <person name="Turgeon B."/>
            <person name="Goodwin S."/>
            <person name="Spatafora J."/>
            <person name="Crous P."/>
            <person name="Grigoriev I."/>
        </authorList>
    </citation>
    <scope>NUCLEOTIDE SEQUENCE</scope>
    <source>
        <strain evidence="8 10">CBS 304.34</strain>
    </source>
</reference>
<dbReference type="OrthoDB" id="6770063at2759"/>
<feature type="transmembrane region" description="Helical" evidence="6">
    <location>
        <begin position="377"/>
        <end position="396"/>
    </location>
</feature>
<protein>
    <submittedName>
        <fullName evidence="8 10">MFS multidrug transporter</fullName>
    </submittedName>
</protein>
<gene>
    <name evidence="8 10" type="ORF">BDZ99DRAFT_475134</name>
</gene>
<dbReference type="InterPro" id="IPR011701">
    <property type="entry name" value="MFS"/>
</dbReference>
<comment type="subcellular location">
    <subcellularLocation>
        <location evidence="1">Membrane</location>
        <topology evidence="1">Multi-pass membrane protein</topology>
    </subcellularLocation>
</comment>
<dbReference type="Pfam" id="PF07690">
    <property type="entry name" value="MFS_1"/>
    <property type="match status" value="1"/>
</dbReference>
<evidence type="ECO:0000256" key="4">
    <source>
        <dbReference type="ARBA" id="ARBA00023136"/>
    </source>
</evidence>
<feature type="transmembrane region" description="Helical" evidence="6">
    <location>
        <begin position="474"/>
        <end position="495"/>
    </location>
</feature>
<dbReference type="RefSeq" id="XP_033578559.1">
    <property type="nucleotide sequence ID" value="XM_033721957.1"/>
</dbReference>
<dbReference type="GO" id="GO:0022857">
    <property type="term" value="F:transmembrane transporter activity"/>
    <property type="evidence" value="ECO:0007669"/>
    <property type="project" value="InterPro"/>
</dbReference>
<evidence type="ECO:0000313" key="10">
    <source>
        <dbReference type="RefSeq" id="XP_033578559.1"/>
    </source>
</evidence>
<dbReference type="GO" id="GO:0140115">
    <property type="term" value="P:export across plasma membrane"/>
    <property type="evidence" value="ECO:0007669"/>
    <property type="project" value="UniProtKB-ARBA"/>
</dbReference>
<dbReference type="CDD" id="cd17323">
    <property type="entry name" value="MFS_Tpo1_MDR_like"/>
    <property type="match status" value="1"/>
</dbReference>
<dbReference type="InterPro" id="IPR020846">
    <property type="entry name" value="MFS_dom"/>
</dbReference>
<evidence type="ECO:0000256" key="1">
    <source>
        <dbReference type="ARBA" id="ARBA00004141"/>
    </source>
</evidence>
<dbReference type="SUPFAM" id="SSF103473">
    <property type="entry name" value="MFS general substrate transporter"/>
    <property type="match status" value="1"/>
</dbReference>
<keyword evidence="3 6" id="KW-1133">Transmembrane helix</keyword>
<dbReference type="GO" id="GO:0042908">
    <property type="term" value="P:xenobiotic transport"/>
    <property type="evidence" value="ECO:0007669"/>
    <property type="project" value="UniProtKB-ARBA"/>
</dbReference>
<evidence type="ECO:0000256" key="6">
    <source>
        <dbReference type="SAM" id="Phobius"/>
    </source>
</evidence>
<feature type="compositionally biased region" description="Basic and acidic residues" evidence="5">
    <location>
        <begin position="1"/>
        <end position="28"/>
    </location>
</feature>
<dbReference type="PANTHER" id="PTHR23502:SF60">
    <property type="entry name" value="MAJOR FACILITATOR SUPERFAMILY (MFS) PROFILE DOMAIN-CONTAINING PROTEIN-RELATED"/>
    <property type="match status" value="1"/>
</dbReference>
<feature type="region of interest" description="Disordered" evidence="5">
    <location>
        <begin position="1"/>
        <end position="39"/>
    </location>
</feature>
<organism evidence="8">
    <name type="scientific">Mytilinidion resinicola</name>
    <dbReference type="NCBI Taxonomy" id="574789"/>
    <lineage>
        <taxon>Eukaryota</taxon>
        <taxon>Fungi</taxon>
        <taxon>Dikarya</taxon>
        <taxon>Ascomycota</taxon>
        <taxon>Pezizomycotina</taxon>
        <taxon>Dothideomycetes</taxon>
        <taxon>Pleosporomycetidae</taxon>
        <taxon>Mytilinidiales</taxon>
        <taxon>Mytilinidiaceae</taxon>
        <taxon>Mytilinidion</taxon>
    </lineage>
</organism>
<dbReference type="InterPro" id="IPR005829">
    <property type="entry name" value="Sugar_transporter_CS"/>
</dbReference>
<feature type="transmembrane region" description="Helical" evidence="6">
    <location>
        <begin position="66"/>
        <end position="86"/>
    </location>
</feature>
<evidence type="ECO:0000256" key="3">
    <source>
        <dbReference type="ARBA" id="ARBA00022989"/>
    </source>
</evidence>
<feature type="transmembrane region" description="Helical" evidence="6">
    <location>
        <begin position="198"/>
        <end position="216"/>
    </location>
</feature>
<dbReference type="Proteomes" id="UP000504636">
    <property type="component" value="Unplaced"/>
</dbReference>
<dbReference type="FunFam" id="1.20.1250.20:FF:000011">
    <property type="entry name" value="MFS multidrug transporter, putative"/>
    <property type="match status" value="1"/>
</dbReference>
<feature type="domain" description="Major facilitator superfamily (MFS) profile" evidence="7">
    <location>
        <begin position="68"/>
        <end position="498"/>
    </location>
</feature>
<evidence type="ECO:0000313" key="8">
    <source>
        <dbReference type="EMBL" id="KAF2811595.1"/>
    </source>
</evidence>
<evidence type="ECO:0000256" key="2">
    <source>
        <dbReference type="ARBA" id="ARBA00022692"/>
    </source>
</evidence>
<dbReference type="AlphaFoldDB" id="A0A6A6YUF1"/>
<dbReference type="EMBL" id="MU003698">
    <property type="protein sequence ID" value="KAF2811595.1"/>
    <property type="molecule type" value="Genomic_DNA"/>
</dbReference>
<name>A0A6A6YUF1_9PEZI</name>
<evidence type="ECO:0000259" key="7">
    <source>
        <dbReference type="PROSITE" id="PS50850"/>
    </source>
</evidence>
<reference evidence="10" key="2">
    <citation type="submission" date="2020-04" db="EMBL/GenBank/DDBJ databases">
        <authorList>
            <consortium name="NCBI Genome Project"/>
        </authorList>
    </citation>
    <scope>NUCLEOTIDE SEQUENCE</scope>
    <source>
        <strain evidence="10">CBS 304.34</strain>
    </source>
</reference>
<feature type="transmembrane region" description="Helical" evidence="6">
    <location>
        <begin position="336"/>
        <end position="356"/>
    </location>
</feature>
<evidence type="ECO:0000256" key="5">
    <source>
        <dbReference type="SAM" id="MobiDB-lite"/>
    </source>
</evidence>
<dbReference type="GeneID" id="54462850"/>
<keyword evidence="2 6" id="KW-0812">Transmembrane</keyword>
<keyword evidence="4 6" id="KW-0472">Membrane</keyword>
<feature type="transmembrane region" description="Helical" evidence="6">
    <location>
        <begin position="402"/>
        <end position="425"/>
    </location>
</feature>
<proteinExistence type="predicted"/>
<dbReference type="PROSITE" id="PS00216">
    <property type="entry name" value="SUGAR_TRANSPORT_1"/>
    <property type="match status" value="1"/>
</dbReference>
<evidence type="ECO:0000313" key="9">
    <source>
        <dbReference type="Proteomes" id="UP000504636"/>
    </source>
</evidence>
<dbReference type="Gene3D" id="1.20.1250.20">
    <property type="entry name" value="MFS general substrate transporter like domains"/>
    <property type="match status" value="1"/>
</dbReference>
<sequence>MTIRNFDEEKAEVASVHVTDEERGREKSGSLVNANPGSETADPLLVTWASPTDPSNPLNWSRPRKWSILLITSIGGLVTLMSGAMLAPALKSIGADLHMMGAETELALSIYVLAFAPGPLLLGPCSEVFGRRWVWVLSGSWYVLWNTVCGFANTKGLMIAARFLAGLGASAEFVLSTPISSDCFRPEERGKSMAIKQFIPLLGPALGPIIGGVITDSLNWRWIFWVLSIFDLVVVLAVFFFFPETHHPTILARKAAALRKTTGLKYYSATEIGSPTLTDRLRVGLSRPFRLLLTQPIIQFMSVFLSYNFGLLYILLSTFATLWIEHYHQSVGTSGLHYIAIVIGYSLAVVVGGPTTDRLWAFLKKKNAGATAPEYRVPLMIPGVLLIPIGLFWYGWAAESHLHWAMVDVGVGILGCGFILSTVAAQSYIVEAFLEYNASAAAASQVLRNFFAFAFPIFSPRMYAVLGYGWGNSLLAFVFLAIGVPAPLVLWKYGARLRERGKPQR</sequence>
<accession>A0A6A6YUF1</accession>
<keyword evidence="9" id="KW-1185">Reference proteome</keyword>
<feature type="transmembrane region" description="Helical" evidence="6">
    <location>
        <begin position="297"/>
        <end position="324"/>
    </location>
</feature>
<dbReference type="InterPro" id="IPR036259">
    <property type="entry name" value="MFS_trans_sf"/>
</dbReference>
<dbReference type="GO" id="GO:0016020">
    <property type="term" value="C:membrane"/>
    <property type="evidence" value="ECO:0007669"/>
    <property type="project" value="UniProtKB-SubCell"/>
</dbReference>